<dbReference type="AlphaFoldDB" id="A0A4Y2N031"/>
<evidence type="ECO:0000313" key="2">
    <source>
        <dbReference type="Proteomes" id="UP000499080"/>
    </source>
</evidence>
<sequence length="95" mass="11163">MWRQDPLFYLYCECKQANGMSDKAVSLQHLDLYTAAKRPIPQIILNSWLSSAQILNRPGWEMSSLRRKTGQPFTFCLRRLKESVHLCMEEQFLVV</sequence>
<reference evidence="1 2" key="1">
    <citation type="journal article" date="2019" name="Sci. Rep.">
        <title>Orb-weaving spider Araneus ventricosus genome elucidates the spidroin gene catalogue.</title>
        <authorList>
            <person name="Kono N."/>
            <person name="Nakamura H."/>
            <person name="Ohtoshi R."/>
            <person name="Moran D.A.P."/>
            <person name="Shinohara A."/>
            <person name="Yoshida Y."/>
            <person name="Fujiwara M."/>
            <person name="Mori M."/>
            <person name="Tomita M."/>
            <person name="Arakawa K."/>
        </authorList>
    </citation>
    <scope>NUCLEOTIDE SEQUENCE [LARGE SCALE GENOMIC DNA]</scope>
</reference>
<organism evidence="1 2">
    <name type="scientific">Araneus ventricosus</name>
    <name type="common">Orbweaver spider</name>
    <name type="synonym">Epeira ventricosa</name>
    <dbReference type="NCBI Taxonomy" id="182803"/>
    <lineage>
        <taxon>Eukaryota</taxon>
        <taxon>Metazoa</taxon>
        <taxon>Ecdysozoa</taxon>
        <taxon>Arthropoda</taxon>
        <taxon>Chelicerata</taxon>
        <taxon>Arachnida</taxon>
        <taxon>Araneae</taxon>
        <taxon>Araneomorphae</taxon>
        <taxon>Entelegynae</taxon>
        <taxon>Araneoidea</taxon>
        <taxon>Araneidae</taxon>
        <taxon>Araneus</taxon>
    </lineage>
</organism>
<comment type="caution">
    <text evidence="1">The sequence shown here is derived from an EMBL/GenBank/DDBJ whole genome shotgun (WGS) entry which is preliminary data.</text>
</comment>
<dbReference type="Proteomes" id="UP000499080">
    <property type="component" value="Unassembled WGS sequence"/>
</dbReference>
<protein>
    <submittedName>
        <fullName evidence="1">Uncharacterized protein</fullName>
    </submittedName>
</protein>
<accession>A0A4Y2N031</accession>
<dbReference type="OrthoDB" id="10476664at2759"/>
<keyword evidence="2" id="KW-1185">Reference proteome</keyword>
<name>A0A4Y2N031_ARAVE</name>
<evidence type="ECO:0000313" key="1">
    <source>
        <dbReference type="EMBL" id="GBN32119.1"/>
    </source>
</evidence>
<gene>
    <name evidence="1" type="ORF">AVEN_211154_1</name>
</gene>
<proteinExistence type="predicted"/>
<dbReference type="EMBL" id="BGPR01008186">
    <property type="protein sequence ID" value="GBN32119.1"/>
    <property type="molecule type" value="Genomic_DNA"/>
</dbReference>